<keyword evidence="3" id="KW-0813">Transport</keyword>
<feature type="transmembrane region" description="Helical" evidence="8">
    <location>
        <begin position="383"/>
        <end position="401"/>
    </location>
</feature>
<feature type="transmembrane region" description="Helical" evidence="8">
    <location>
        <begin position="234"/>
        <end position="256"/>
    </location>
</feature>
<organism evidence="10 11">
    <name type="scientific">Tritrichomonas musculus</name>
    <dbReference type="NCBI Taxonomy" id="1915356"/>
    <lineage>
        <taxon>Eukaryota</taxon>
        <taxon>Metamonada</taxon>
        <taxon>Parabasalia</taxon>
        <taxon>Tritrichomonadida</taxon>
        <taxon>Tritrichomonadidae</taxon>
        <taxon>Tritrichomonas</taxon>
    </lineage>
</organism>
<dbReference type="Pfam" id="PF01490">
    <property type="entry name" value="Aa_trans"/>
    <property type="match status" value="1"/>
</dbReference>
<feature type="transmembrane region" description="Helical" evidence="8">
    <location>
        <begin position="121"/>
        <end position="144"/>
    </location>
</feature>
<feature type="transmembrane region" description="Helical" evidence="8">
    <location>
        <begin position="413"/>
        <end position="435"/>
    </location>
</feature>
<dbReference type="PANTHER" id="PTHR22950:SF458">
    <property type="entry name" value="SODIUM-COUPLED NEUTRAL AMINO ACID TRANSPORTER 11-RELATED"/>
    <property type="match status" value="1"/>
</dbReference>
<comment type="similarity">
    <text evidence="2">Belongs to the amino acid/polyamine transporter 2 family.</text>
</comment>
<feature type="transmembrane region" description="Helical" evidence="8">
    <location>
        <begin position="164"/>
        <end position="184"/>
    </location>
</feature>
<evidence type="ECO:0000256" key="7">
    <source>
        <dbReference type="ARBA" id="ARBA00023136"/>
    </source>
</evidence>
<evidence type="ECO:0000313" key="10">
    <source>
        <dbReference type="EMBL" id="KAK8883684.1"/>
    </source>
</evidence>
<comment type="subcellular location">
    <subcellularLocation>
        <location evidence="1">Membrane</location>
        <topology evidence="1">Multi-pass membrane protein</topology>
    </subcellularLocation>
</comment>
<gene>
    <name evidence="10" type="ORF">M9Y10_042781</name>
</gene>
<feature type="transmembrane region" description="Helical" evidence="8">
    <location>
        <begin position="357"/>
        <end position="377"/>
    </location>
</feature>
<reference evidence="10 11" key="1">
    <citation type="submission" date="2024-04" db="EMBL/GenBank/DDBJ databases">
        <title>Tritrichomonas musculus Genome.</title>
        <authorList>
            <person name="Alves-Ferreira E."/>
            <person name="Grigg M."/>
            <person name="Lorenzi H."/>
            <person name="Galac M."/>
        </authorList>
    </citation>
    <scope>NUCLEOTIDE SEQUENCE [LARGE SCALE GENOMIC DNA]</scope>
    <source>
        <strain evidence="10 11">EAF2021</strain>
    </source>
</reference>
<evidence type="ECO:0000259" key="9">
    <source>
        <dbReference type="Pfam" id="PF01490"/>
    </source>
</evidence>
<feature type="transmembrane region" description="Helical" evidence="8">
    <location>
        <begin position="312"/>
        <end position="345"/>
    </location>
</feature>
<dbReference type="InterPro" id="IPR013057">
    <property type="entry name" value="AA_transpt_TM"/>
</dbReference>
<comment type="caution">
    <text evidence="10">The sequence shown here is derived from an EMBL/GenBank/DDBJ whole genome shotgun (WGS) entry which is preliminary data.</text>
</comment>
<feature type="transmembrane region" description="Helical" evidence="8">
    <location>
        <begin position="79"/>
        <end position="101"/>
    </location>
</feature>
<evidence type="ECO:0000256" key="2">
    <source>
        <dbReference type="ARBA" id="ARBA00008066"/>
    </source>
</evidence>
<keyword evidence="5" id="KW-0029">Amino-acid transport</keyword>
<keyword evidence="6 8" id="KW-1133">Transmembrane helix</keyword>
<feature type="domain" description="Amino acid transporter transmembrane" evidence="9">
    <location>
        <begin position="49"/>
        <end position="435"/>
    </location>
</feature>
<accession>A0ABR2JXV0</accession>
<feature type="transmembrane region" description="Helical" evidence="8">
    <location>
        <begin position="268"/>
        <end position="292"/>
    </location>
</feature>
<evidence type="ECO:0000256" key="3">
    <source>
        <dbReference type="ARBA" id="ARBA00022448"/>
    </source>
</evidence>
<evidence type="ECO:0000256" key="5">
    <source>
        <dbReference type="ARBA" id="ARBA00022970"/>
    </source>
</evidence>
<evidence type="ECO:0000256" key="1">
    <source>
        <dbReference type="ARBA" id="ARBA00004141"/>
    </source>
</evidence>
<evidence type="ECO:0000256" key="4">
    <source>
        <dbReference type="ARBA" id="ARBA00022692"/>
    </source>
</evidence>
<sequence>MAENSENKKPENIIDEPLIKVPMDRNYTSVDISRFDSASNVVDQPTVGFFGTVMNLLNSLIGAEILSISRSMRFCGLTVSVGLMTFTAIISYIATILTVKLQYLTRAESLHDLGSKLYGKWCTAVLSILVLLFTYSCCIAYLIIGGNNIQSWFELLNIGYWMKGWRRTVVMFIYSITLPVVLTFPKKVRFLSIFSTFAILSIFLFCLALTYKAFLYFPKNGICPTTLTAQMDFHFFNAISVYSLMFALPAICLPLLKPVKPLLQYRYRIVGTSFFVCYIFVIVPGVIGYLMFGAETDEIILDNFSNKDVIIQITRFGFFIVVTTSYPIIALTIGSQLSAIIFKVFDPATLDFKRRSIILLLANLPPVLIAMVLPNIYPVISVGGSLGGCMTNFFFPAIFWIKKSPHKITHWTNILCSLLAFFGLVSAIIATYQGIELAIYPD</sequence>
<evidence type="ECO:0000313" key="11">
    <source>
        <dbReference type="Proteomes" id="UP001470230"/>
    </source>
</evidence>
<proteinExistence type="inferred from homology"/>
<evidence type="ECO:0000256" key="6">
    <source>
        <dbReference type="ARBA" id="ARBA00022989"/>
    </source>
</evidence>
<keyword evidence="4 8" id="KW-0812">Transmembrane</keyword>
<keyword evidence="11" id="KW-1185">Reference proteome</keyword>
<dbReference type="PANTHER" id="PTHR22950">
    <property type="entry name" value="AMINO ACID TRANSPORTER"/>
    <property type="match status" value="1"/>
</dbReference>
<dbReference type="EMBL" id="JAPFFF010000008">
    <property type="protein sequence ID" value="KAK8883684.1"/>
    <property type="molecule type" value="Genomic_DNA"/>
</dbReference>
<evidence type="ECO:0000256" key="8">
    <source>
        <dbReference type="SAM" id="Phobius"/>
    </source>
</evidence>
<name>A0ABR2JXV0_9EUKA</name>
<keyword evidence="7 8" id="KW-0472">Membrane</keyword>
<protein>
    <recommendedName>
        <fullName evidence="9">Amino acid transporter transmembrane domain-containing protein</fullName>
    </recommendedName>
</protein>
<feature type="transmembrane region" description="Helical" evidence="8">
    <location>
        <begin position="191"/>
        <end position="214"/>
    </location>
</feature>
<dbReference type="Proteomes" id="UP001470230">
    <property type="component" value="Unassembled WGS sequence"/>
</dbReference>